<dbReference type="Proteomes" id="UP000265520">
    <property type="component" value="Unassembled WGS sequence"/>
</dbReference>
<feature type="non-terminal residue" evidence="4">
    <location>
        <position position="131"/>
    </location>
</feature>
<comment type="caution">
    <text evidence="4">The sequence shown here is derived from an EMBL/GenBank/DDBJ whole genome shotgun (WGS) entry which is preliminary data.</text>
</comment>
<keyword evidence="4" id="KW-0675">Receptor</keyword>
<feature type="domain" description="Legume lectin" evidence="3">
    <location>
        <begin position="3"/>
        <end position="130"/>
    </location>
</feature>
<dbReference type="InterPro" id="IPR013320">
    <property type="entry name" value="ConA-like_dom_sf"/>
</dbReference>
<dbReference type="Pfam" id="PF00139">
    <property type="entry name" value="Lectin_legB"/>
    <property type="match status" value="1"/>
</dbReference>
<evidence type="ECO:0000259" key="3">
    <source>
        <dbReference type="Pfam" id="PF00139"/>
    </source>
</evidence>
<keyword evidence="4" id="KW-0418">Kinase</keyword>
<dbReference type="PANTHER" id="PTHR32401">
    <property type="entry name" value="CONCANAVALIN A-LIKE LECTIN FAMILY PROTEIN"/>
    <property type="match status" value="1"/>
</dbReference>
<proteinExistence type="inferred from homology"/>
<dbReference type="InterPro" id="IPR001220">
    <property type="entry name" value="Legume_lectin_dom"/>
</dbReference>
<name>A0A392RFN8_9FABA</name>
<evidence type="ECO:0000313" key="4">
    <source>
        <dbReference type="EMBL" id="MCI34952.1"/>
    </source>
</evidence>
<dbReference type="InterPro" id="IPR050258">
    <property type="entry name" value="Leguminous_Lectin"/>
</dbReference>
<keyword evidence="4" id="KW-0808">Transferase</keyword>
<keyword evidence="5" id="KW-1185">Reference proteome</keyword>
<comment type="similarity">
    <text evidence="1">Belongs to the leguminous lectin family.</text>
</comment>
<dbReference type="PANTHER" id="PTHR32401:SF47">
    <property type="entry name" value="LEGUME LECTIN DOMAIN-CONTAINING PROTEIN"/>
    <property type="match status" value="1"/>
</dbReference>
<accession>A0A392RFN8</accession>
<dbReference type="GO" id="GO:0016301">
    <property type="term" value="F:kinase activity"/>
    <property type="evidence" value="ECO:0007669"/>
    <property type="project" value="UniProtKB-KW"/>
</dbReference>
<sequence length="131" mass="14390">MYTSQVGRIVYAKNVLLWDSSTGKLTDFTTRYNFIIDTQNKLVFGHGLAFFIAPVGIEIPPNSSGGFLGLFNTTTMDSSSNNQIIFVEFDSFPNTEWGETTEHVGINNNSVISSVMTPWNASLHSGDTAEV</sequence>
<dbReference type="SUPFAM" id="SSF49899">
    <property type="entry name" value="Concanavalin A-like lectins/glucanases"/>
    <property type="match status" value="1"/>
</dbReference>
<dbReference type="GO" id="GO:0030246">
    <property type="term" value="F:carbohydrate binding"/>
    <property type="evidence" value="ECO:0007669"/>
    <property type="project" value="UniProtKB-KW"/>
</dbReference>
<evidence type="ECO:0000256" key="2">
    <source>
        <dbReference type="ARBA" id="ARBA00022734"/>
    </source>
</evidence>
<dbReference type="AlphaFoldDB" id="A0A392RFN8"/>
<keyword evidence="2 4" id="KW-0430">Lectin</keyword>
<protein>
    <submittedName>
        <fullName evidence="4">L-type lectin-domain receptor kinase IX.1</fullName>
    </submittedName>
</protein>
<dbReference type="EMBL" id="LXQA010218643">
    <property type="protein sequence ID" value="MCI34952.1"/>
    <property type="molecule type" value="Genomic_DNA"/>
</dbReference>
<reference evidence="4 5" key="1">
    <citation type="journal article" date="2018" name="Front. Plant Sci.">
        <title>Red Clover (Trifolium pratense) and Zigzag Clover (T. medium) - A Picture of Genomic Similarities and Differences.</title>
        <authorList>
            <person name="Dluhosova J."/>
            <person name="Istvanek J."/>
            <person name="Nedelnik J."/>
            <person name="Repkova J."/>
        </authorList>
    </citation>
    <scope>NUCLEOTIDE SEQUENCE [LARGE SCALE GENOMIC DNA]</scope>
    <source>
        <strain evidence="5">cv. 10/8</strain>
        <tissue evidence="4">Leaf</tissue>
    </source>
</reference>
<dbReference type="GO" id="GO:0009610">
    <property type="term" value="P:response to symbiotic fungus"/>
    <property type="evidence" value="ECO:0007669"/>
    <property type="project" value="UniProtKB-ARBA"/>
</dbReference>
<dbReference type="Gene3D" id="2.60.120.200">
    <property type="match status" value="1"/>
</dbReference>
<evidence type="ECO:0000313" key="5">
    <source>
        <dbReference type="Proteomes" id="UP000265520"/>
    </source>
</evidence>
<organism evidence="4 5">
    <name type="scientific">Trifolium medium</name>
    <dbReference type="NCBI Taxonomy" id="97028"/>
    <lineage>
        <taxon>Eukaryota</taxon>
        <taxon>Viridiplantae</taxon>
        <taxon>Streptophyta</taxon>
        <taxon>Embryophyta</taxon>
        <taxon>Tracheophyta</taxon>
        <taxon>Spermatophyta</taxon>
        <taxon>Magnoliopsida</taxon>
        <taxon>eudicotyledons</taxon>
        <taxon>Gunneridae</taxon>
        <taxon>Pentapetalae</taxon>
        <taxon>rosids</taxon>
        <taxon>fabids</taxon>
        <taxon>Fabales</taxon>
        <taxon>Fabaceae</taxon>
        <taxon>Papilionoideae</taxon>
        <taxon>50 kb inversion clade</taxon>
        <taxon>NPAAA clade</taxon>
        <taxon>Hologalegina</taxon>
        <taxon>IRL clade</taxon>
        <taxon>Trifolieae</taxon>
        <taxon>Trifolium</taxon>
    </lineage>
</organism>
<evidence type="ECO:0000256" key="1">
    <source>
        <dbReference type="ARBA" id="ARBA00007606"/>
    </source>
</evidence>